<protein>
    <submittedName>
        <fullName evidence="1">Uncharacterized protein</fullName>
    </submittedName>
</protein>
<keyword evidence="2" id="KW-1185">Reference proteome</keyword>
<dbReference type="Proteomes" id="UP001345963">
    <property type="component" value="Unassembled WGS sequence"/>
</dbReference>
<evidence type="ECO:0000313" key="2">
    <source>
        <dbReference type="Proteomes" id="UP001345963"/>
    </source>
</evidence>
<organism evidence="1 2">
    <name type="scientific">Ataeniobius toweri</name>
    <dbReference type="NCBI Taxonomy" id="208326"/>
    <lineage>
        <taxon>Eukaryota</taxon>
        <taxon>Metazoa</taxon>
        <taxon>Chordata</taxon>
        <taxon>Craniata</taxon>
        <taxon>Vertebrata</taxon>
        <taxon>Euteleostomi</taxon>
        <taxon>Actinopterygii</taxon>
        <taxon>Neopterygii</taxon>
        <taxon>Teleostei</taxon>
        <taxon>Neoteleostei</taxon>
        <taxon>Acanthomorphata</taxon>
        <taxon>Ovalentaria</taxon>
        <taxon>Atherinomorphae</taxon>
        <taxon>Cyprinodontiformes</taxon>
        <taxon>Goodeidae</taxon>
        <taxon>Ataeniobius</taxon>
    </lineage>
</organism>
<accession>A0ABU7BQ70</accession>
<reference evidence="1 2" key="1">
    <citation type="submission" date="2021-07" db="EMBL/GenBank/DDBJ databases">
        <authorList>
            <person name="Palmer J.M."/>
        </authorList>
    </citation>
    <scope>NUCLEOTIDE SEQUENCE [LARGE SCALE GENOMIC DNA]</scope>
    <source>
        <strain evidence="1 2">AT_MEX2019</strain>
        <tissue evidence="1">Muscle</tissue>
    </source>
</reference>
<sequence length="94" mass="10950">MWCINCASDKTPAILNNKLLYWQSVLIRNAPDHHPSTTVLKAEVPLSHSTNQQRPCYSWRFSQSVCRKGVFHLLEFQRISRFPAWFHPSSLQPV</sequence>
<gene>
    <name evidence="1" type="ORF">ATANTOWER_001916</name>
</gene>
<evidence type="ECO:0000313" key="1">
    <source>
        <dbReference type="EMBL" id="MED6251713.1"/>
    </source>
</evidence>
<dbReference type="EMBL" id="JAHUTI010060202">
    <property type="protein sequence ID" value="MED6251713.1"/>
    <property type="molecule type" value="Genomic_DNA"/>
</dbReference>
<name>A0ABU7BQ70_9TELE</name>
<comment type="caution">
    <text evidence="1">The sequence shown here is derived from an EMBL/GenBank/DDBJ whole genome shotgun (WGS) entry which is preliminary data.</text>
</comment>
<proteinExistence type="predicted"/>